<feature type="region of interest" description="Disordered" evidence="1">
    <location>
        <begin position="678"/>
        <end position="735"/>
    </location>
</feature>
<feature type="compositionally biased region" description="Basic and acidic residues" evidence="1">
    <location>
        <begin position="395"/>
        <end position="409"/>
    </location>
</feature>
<dbReference type="EMBL" id="JABWAB010000005">
    <property type="protein sequence ID" value="KAF6050845.1"/>
    <property type="molecule type" value="Genomic_DNA"/>
</dbReference>
<feature type="compositionally biased region" description="Polar residues" evidence="1">
    <location>
        <begin position="164"/>
        <end position="180"/>
    </location>
</feature>
<feature type="region of interest" description="Disordered" evidence="1">
    <location>
        <begin position="1097"/>
        <end position="1130"/>
    </location>
</feature>
<feature type="compositionally biased region" description="Polar residues" evidence="1">
    <location>
        <begin position="1238"/>
        <end position="1274"/>
    </location>
</feature>
<feature type="region of interest" description="Disordered" evidence="1">
    <location>
        <begin position="568"/>
        <end position="609"/>
    </location>
</feature>
<feature type="region of interest" description="Disordered" evidence="1">
    <location>
        <begin position="910"/>
        <end position="1056"/>
    </location>
</feature>
<evidence type="ECO:0000313" key="2">
    <source>
        <dbReference type="EMBL" id="KAF6050845.1"/>
    </source>
</evidence>
<feature type="compositionally biased region" description="Polar residues" evidence="1">
    <location>
        <begin position="964"/>
        <end position="978"/>
    </location>
</feature>
<accession>A0A8X7NJS2</accession>
<feature type="compositionally biased region" description="Acidic residues" evidence="1">
    <location>
        <begin position="514"/>
        <end position="523"/>
    </location>
</feature>
<feature type="compositionally biased region" description="Low complexity" evidence="1">
    <location>
        <begin position="1002"/>
        <end position="1018"/>
    </location>
</feature>
<feature type="region of interest" description="Disordered" evidence="1">
    <location>
        <begin position="1229"/>
        <end position="1274"/>
    </location>
</feature>
<feature type="region of interest" description="Disordered" evidence="1">
    <location>
        <begin position="1371"/>
        <end position="1392"/>
    </location>
</feature>
<feature type="compositionally biased region" description="Basic residues" evidence="1">
    <location>
        <begin position="842"/>
        <end position="861"/>
    </location>
</feature>
<feature type="compositionally biased region" description="Polar residues" evidence="1">
    <location>
        <begin position="486"/>
        <end position="505"/>
    </location>
</feature>
<feature type="compositionally biased region" description="Low complexity" evidence="1">
    <location>
        <begin position="726"/>
        <end position="735"/>
    </location>
</feature>
<feature type="compositionally biased region" description="Polar residues" evidence="1">
    <location>
        <begin position="939"/>
        <end position="953"/>
    </location>
</feature>
<feature type="compositionally biased region" description="Basic and acidic residues" evidence="1">
    <location>
        <begin position="680"/>
        <end position="701"/>
    </location>
</feature>
<feature type="region of interest" description="Disordered" evidence="1">
    <location>
        <begin position="1143"/>
        <end position="1166"/>
    </location>
</feature>
<feature type="compositionally biased region" description="Polar residues" evidence="1">
    <location>
        <begin position="410"/>
        <end position="423"/>
    </location>
</feature>
<dbReference type="OrthoDB" id="5563016at2759"/>
<evidence type="ECO:0000313" key="3">
    <source>
        <dbReference type="Proteomes" id="UP000590412"/>
    </source>
</evidence>
<feature type="region of interest" description="Disordered" evidence="1">
    <location>
        <begin position="383"/>
        <end position="441"/>
    </location>
</feature>
<feature type="region of interest" description="Disordered" evidence="1">
    <location>
        <begin position="801"/>
        <end position="878"/>
    </location>
</feature>
<sequence>MPNLNKSLSRDMSTDNLISVDSKFIKKPTKRVAGSMSPKIAANDSFSKNNSITSATSHHSYASNIAGNTNHNYHQNNNNSRNNSMANSNNNNNNGYRNTGAPPGSFYTKEGVYYFPNGEVFRPRTAPTKRNRPGKITVDTSVARQNNNPANNNDGNGGFNQTNHTGSSHNSPSMGPQMAQQPHFVNDSPSSSPAIAAPPPLRSVGSYTSLPKSNSLQNVRLANKQNLSKSIRDNKGDIHTNITIDNANSKMPYESYKNGSTSSLKNLQRLHSHNITRSEQQNSSNGSSSMSSTSSNMSNVLHNQYNNNNGSNANLDRSDSNTPSTSISDDHHSHHKFHQLQNSHTPHGEGNHALAPTQISNGHFMENKHQDLERPHHLANESYHDAHSYPSSKIYSHDSHENTNNDSNRESSGSSDQRLSVDSVSEGRGNHRDDATDDTVLSTLNATSEDTFKTATAVSTLHSNSAGHSLSSIGDNLNRHALHDYGNSSHSENLPKEYTNQPLRHSSSSISEVSMDEDKDSLDETPILSEPIVGQKNTEKHANDATQKTYDAPEKPVLANISDMSFNSTQEDLSRSSGASPMLEQKEQTEQTKPLFAGNENHTSDGTSTITIPINCSVLESRMEDVPDLRPPRQITNIKKVKSDDPPSDESGLPEPSIDNESFVDSYLNDVSPESYKLNELIETHNEESPLRNDEIKRDDEPQGNITSQTVSVPKSAEKLKQQVLSPSYSFSSVPSADFEITSKPFKGLVNDVQDEVPPRGDVQIVDDRKIRKHHRHTSSASSVEFINQLKQELSQPIIREINTETEPVTPKAGEGANDEIETPPHDAIPPPPIEKSPGMRVKGKPKKHKHKHHHHHHHQKKENELTGPGFKKSSDVKVGSALKDEVVWTPQSSEFPQASSLLSNDVACHSTAKKDQETSNKPNLTLDESVLSKPVPSFHSSKQFQSPQQSHHATVESPKASLFSHSTSIGSESPSKLNKSTSISNFKSFFKKLKPKEKEPNTPTSNTSMNSGASSSPSKKKSHRGLFGFGKHKKEDPSPPPTPQSTFEMEKRDANVSRLSVLSEASFKLGALPDFEPESDGLFDDVMLTFDEKFERDLTPTKPPDFVKLSSTTSRNKHSNDVLSEPFLKDDELTKEQIADQKLHDLENTADEGSGGSSNEEAEDEEIGGLLGIGPGLLAGVGADDADTGTGTGTYIDENIEFLKNEGFWSQLDETALARQIELEKRSSGIAPRRNNETSASSLPMNKNGQQGTNPLGSSSLRFSSQDPSSAQNDTAVVVVENHELNNILANITEEGKRNLPIHLKYIKQFRDYSTIEVEMHRFETLPNNKPQTQPLNNPSILKRRSHQFSSPYGQHGYSYQHQQQSLQMPMGFPPQQQRKQRQQQTNKRVNFNNKILINETFSSDVYKRYNKSVTQYSLSDPKEISNIKNEVNYYKCNEMLVHESSQNNTHFYY</sequence>
<feature type="compositionally biased region" description="Low complexity" evidence="1">
    <location>
        <begin position="146"/>
        <end position="163"/>
    </location>
</feature>
<feature type="region of interest" description="Disordered" evidence="1">
    <location>
        <begin position="63"/>
        <end position="103"/>
    </location>
</feature>
<evidence type="ECO:0000256" key="1">
    <source>
        <dbReference type="SAM" id="MobiDB-lite"/>
    </source>
</evidence>
<proteinExistence type="predicted"/>
<name>A0A8X7NJS2_CANPA</name>
<feature type="compositionally biased region" description="Low complexity" evidence="1">
    <location>
        <begin position="282"/>
        <end position="314"/>
    </location>
</feature>
<protein>
    <submittedName>
        <fullName evidence="2">Uncharacterized protein</fullName>
    </submittedName>
</protein>
<gene>
    <name evidence="2" type="ORF">FOB60_003513</name>
</gene>
<feature type="compositionally biased region" description="Polar residues" evidence="1">
    <location>
        <begin position="600"/>
        <end position="609"/>
    </location>
</feature>
<comment type="caution">
    <text evidence="2">The sequence shown here is derived from an EMBL/GenBank/DDBJ whole genome shotgun (WGS) entry which is preliminary data.</text>
</comment>
<reference evidence="2" key="1">
    <citation type="submission" date="2020-03" db="EMBL/GenBank/DDBJ databases">
        <title>FDA dAtabase for Regulatory Grade micrObial Sequences (FDA-ARGOS): Supporting development and validation of Infectious Disease Dx tests.</title>
        <authorList>
            <person name="Campos J."/>
            <person name="Goldberg B."/>
            <person name="Tallon L."/>
            <person name="Sadzewicz L."/>
            <person name="Vavikolanu K."/>
            <person name="Mehta A."/>
            <person name="Aluvathingal J."/>
            <person name="Nadendla S."/>
            <person name="Nandy P."/>
            <person name="Geyer C."/>
            <person name="Yan Y."/>
            <person name="Sichtig H."/>
        </authorList>
    </citation>
    <scope>NUCLEOTIDE SEQUENCE [LARGE SCALE GENOMIC DNA]</scope>
    <source>
        <strain evidence="2">FDAARGOS_652</strain>
    </source>
</reference>
<dbReference type="Proteomes" id="UP000590412">
    <property type="component" value="Unassembled WGS sequence"/>
</dbReference>
<organism evidence="2 3">
    <name type="scientific">Candida parapsilosis</name>
    <name type="common">Yeast</name>
    <dbReference type="NCBI Taxonomy" id="5480"/>
    <lineage>
        <taxon>Eukaryota</taxon>
        <taxon>Fungi</taxon>
        <taxon>Dikarya</taxon>
        <taxon>Ascomycota</taxon>
        <taxon>Saccharomycotina</taxon>
        <taxon>Pichiomycetes</taxon>
        <taxon>Debaryomycetaceae</taxon>
        <taxon>Candida/Lodderomyces clade</taxon>
        <taxon>Candida</taxon>
    </lineage>
</organism>
<feature type="region of interest" description="Disordered" evidence="1">
    <location>
        <begin position="121"/>
        <end position="212"/>
    </location>
</feature>
<feature type="region of interest" description="Disordered" evidence="1">
    <location>
        <begin position="624"/>
        <end position="661"/>
    </location>
</feature>
<feature type="compositionally biased region" description="Polar residues" evidence="1">
    <location>
        <begin position="704"/>
        <end position="713"/>
    </location>
</feature>
<feature type="compositionally biased region" description="Low complexity" evidence="1">
    <location>
        <begin position="66"/>
        <end position="99"/>
    </location>
</feature>
<feature type="region of interest" description="Disordered" evidence="1">
    <location>
        <begin position="274"/>
        <end position="356"/>
    </location>
</feature>
<feature type="compositionally biased region" description="Polar residues" evidence="1">
    <location>
        <begin position="568"/>
        <end position="579"/>
    </location>
</feature>
<feature type="region of interest" description="Disordered" evidence="1">
    <location>
        <begin position="481"/>
        <end position="553"/>
    </location>
</feature>
<feature type="compositionally biased region" description="Low complexity" evidence="1">
    <location>
        <begin position="979"/>
        <end position="989"/>
    </location>
</feature>
<feature type="region of interest" description="Disordered" evidence="1">
    <location>
        <begin position="752"/>
        <end position="784"/>
    </location>
</feature>